<dbReference type="InParanoid" id="A0A2G5FB72"/>
<keyword evidence="6" id="KW-0732">Signal</keyword>
<evidence type="ECO:0000256" key="11">
    <source>
        <dbReference type="ARBA" id="ARBA00023136"/>
    </source>
</evidence>
<dbReference type="OrthoDB" id="4062651at2759"/>
<dbReference type="Pfam" id="PF07714">
    <property type="entry name" value="PK_Tyr_Ser-Thr"/>
    <property type="match status" value="1"/>
</dbReference>
<dbReference type="SUPFAM" id="SSF56112">
    <property type="entry name" value="Protein kinase-like (PK-like)"/>
    <property type="match status" value="1"/>
</dbReference>
<dbReference type="PROSITE" id="PS00108">
    <property type="entry name" value="PROTEIN_KINASE_ST"/>
    <property type="match status" value="1"/>
</dbReference>
<evidence type="ECO:0000256" key="12">
    <source>
        <dbReference type="ARBA" id="ARBA00023180"/>
    </source>
</evidence>
<keyword evidence="19" id="KW-1185">Reference proteome</keyword>
<dbReference type="FunFam" id="1.10.510.10:FF:001023">
    <property type="entry name" value="Os07g0541700 protein"/>
    <property type="match status" value="1"/>
</dbReference>
<dbReference type="EMBL" id="KZ305018">
    <property type="protein sequence ID" value="PIA65269.1"/>
    <property type="molecule type" value="Genomic_DNA"/>
</dbReference>
<comment type="catalytic activity">
    <reaction evidence="14">
        <text>L-seryl-[protein] + ATP = O-phospho-L-seryl-[protein] + ADP + H(+)</text>
        <dbReference type="Rhea" id="RHEA:17989"/>
        <dbReference type="Rhea" id="RHEA-COMP:9863"/>
        <dbReference type="Rhea" id="RHEA-COMP:11604"/>
        <dbReference type="ChEBI" id="CHEBI:15378"/>
        <dbReference type="ChEBI" id="CHEBI:29999"/>
        <dbReference type="ChEBI" id="CHEBI:30616"/>
        <dbReference type="ChEBI" id="CHEBI:83421"/>
        <dbReference type="ChEBI" id="CHEBI:456216"/>
        <dbReference type="EC" id="2.7.11.1"/>
    </reaction>
</comment>
<keyword evidence="9 15" id="KW-0067">ATP-binding</keyword>
<dbReference type="InterPro" id="IPR011009">
    <property type="entry name" value="Kinase-like_dom_sf"/>
</dbReference>
<comment type="catalytic activity">
    <reaction evidence="13">
        <text>L-threonyl-[protein] + ATP = O-phospho-L-threonyl-[protein] + ADP + H(+)</text>
        <dbReference type="Rhea" id="RHEA:46608"/>
        <dbReference type="Rhea" id="RHEA-COMP:11060"/>
        <dbReference type="Rhea" id="RHEA-COMP:11605"/>
        <dbReference type="ChEBI" id="CHEBI:15378"/>
        <dbReference type="ChEBI" id="CHEBI:30013"/>
        <dbReference type="ChEBI" id="CHEBI:30616"/>
        <dbReference type="ChEBI" id="CHEBI:61977"/>
        <dbReference type="ChEBI" id="CHEBI:456216"/>
        <dbReference type="EC" id="2.7.11.1"/>
    </reaction>
</comment>
<dbReference type="GO" id="GO:0005524">
    <property type="term" value="F:ATP binding"/>
    <property type="evidence" value="ECO:0007669"/>
    <property type="project" value="UniProtKB-UniRule"/>
</dbReference>
<keyword evidence="3" id="KW-0723">Serine/threonine-protein kinase</keyword>
<accession>A0A2G5FB72</accession>
<dbReference type="Gene3D" id="3.30.200.20">
    <property type="entry name" value="Phosphorylase Kinase, domain 1"/>
    <property type="match status" value="1"/>
</dbReference>
<evidence type="ECO:0000256" key="9">
    <source>
        <dbReference type="ARBA" id="ARBA00022840"/>
    </source>
</evidence>
<evidence type="ECO:0000256" key="4">
    <source>
        <dbReference type="ARBA" id="ARBA00022679"/>
    </source>
</evidence>
<dbReference type="InterPro" id="IPR001245">
    <property type="entry name" value="Ser-Thr/Tyr_kinase_cat_dom"/>
</dbReference>
<keyword evidence="10" id="KW-1133">Transmembrane helix</keyword>
<dbReference type="EC" id="2.7.11.1" evidence="2"/>
<evidence type="ECO:0000256" key="10">
    <source>
        <dbReference type="ARBA" id="ARBA00022989"/>
    </source>
</evidence>
<dbReference type="GO" id="GO:0016020">
    <property type="term" value="C:membrane"/>
    <property type="evidence" value="ECO:0007669"/>
    <property type="project" value="UniProtKB-SubCell"/>
</dbReference>
<evidence type="ECO:0000313" key="18">
    <source>
        <dbReference type="EMBL" id="PIA65269.1"/>
    </source>
</evidence>
<dbReference type="GO" id="GO:0004674">
    <property type="term" value="F:protein serine/threonine kinase activity"/>
    <property type="evidence" value="ECO:0007669"/>
    <property type="project" value="UniProtKB-KW"/>
</dbReference>
<keyword evidence="5" id="KW-0812">Transmembrane</keyword>
<dbReference type="PANTHER" id="PTHR27009">
    <property type="entry name" value="RUST RESISTANCE KINASE LR10-RELATED"/>
    <property type="match status" value="1"/>
</dbReference>
<dbReference type="InterPro" id="IPR008271">
    <property type="entry name" value="Ser/Thr_kinase_AS"/>
</dbReference>
<evidence type="ECO:0000256" key="7">
    <source>
        <dbReference type="ARBA" id="ARBA00022741"/>
    </source>
</evidence>
<proteinExistence type="predicted"/>
<dbReference type="SMART" id="SM00220">
    <property type="entry name" value="S_TKc"/>
    <property type="match status" value="1"/>
</dbReference>
<organism evidence="18 19">
    <name type="scientific">Aquilegia coerulea</name>
    <name type="common">Rocky mountain columbine</name>
    <dbReference type="NCBI Taxonomy" id="218851"/>
    <lineage>
        <taxon>Eukaryota</taxon>
        <taxon>Viridiplantae</taxon>
        <taxon>Streptophyta</taxon>
        <taxon>Embryophyta</taxon>
        <taxon>Tracheophyta</taxon>
        <taxon>Spermatophyta</taxon>
        <taxon>Magnoliopsida</taxon>
        <taxon>Ranunculales</taxon>
        <taxon>Ranunculaceae</taxon>
        <taxon>Thalictroideae</taxon>
        <taxon>Aquilegia</taxon>
    </lineage>
</organism>
<protein>
    <recommendedName>
        <fullName evidence="2">non-specific serine/threonine protein kinase</fullName>
        <ecNumber evidence="2">2.7.11.1</ecNumber>
    </recommendedName>
</protein>
<evidence type="ECO:0000256" key="16">
    <source>
        <dbReference type="SAM" id="MobiDB-lite"/>
    </source>
</evidence>
<evidence type="ECO:0000256" key="13">
    <source>
        <dbReference type="ARBA" id="ARBA00047899"/>
    </source>
</evidence>
<evidence type="ECO:0000256" key="8">
    <source>
        <dbReference type="ARBA" id="ARBA00022777"/>
    </source>
</evidence>
<name>A0A2G5FB72_AQUCA</name>
<evidence type="ECO:0000256" key="14">
    <source>
        <dbReference type="ARBA" id="ARBA00048679"/>
    </source>
</evidence>
<feature type="compositionally biased region" description="Basic and acidic residues" evidence="16">
    <location>
        <begin position="429"/>
        <end position="441"/>
    </location>
</feature>
<evidence type="ECO:0000313" key="19">
    <source>
        <dbReference type="Proteomes" id="UP000230069"/>
    </source>
</evidence>
<dbReference type="STRING" id="218851.A0A2G5FB72"/>
<evidence type="ECO:0000259" key="17">
    <source>
        <dbReference type="PROSITE" id="PS50011"/>
    </source>
</evidence>
<keyword evidence="11" id="KW-0472">Membrane</keyword>
<evidence type="ECO:0000256" key="2">
    <source>
        <dbReference type="ARBA" id="ARBA00012513"/>
    </source>
</evidence>
<dbReference type="PROSITE" id="PS50011">
    <property type="entry name" value="PROTEIN_KINASE_DOM"/>
    <property type="match status" value="1"/>
</dbReference>
<keyword evidence="8" id="KW-0418">Kinase</keyword>
<evidence type="ECO:0000256" key="1">
    <source>
        <dbReference type="ARBA" id="ARBA00004479"/>
    </source>
</evidence>
<gene>
    <name evidence="18" type="ORF">AQUCO_00100622v1</name>
</gene>
<reference evidence="18 19" key="1">
    <citation type="submission" date="2017-09" db="EMBL/GenBank/DDBJ databases">
        <title>WGS assembly of Aquilegia coerulea Goldsmith.</title>
        <authorList>
            <person name="Hodges S."/>
            <person name="Kramer E."/>
            <person name="Nordborg M."/>
            <person name="Tomkins J."/>
            <person name="Borevitz J."/>
            <person name="Derieg N."/>
            <person name="Yan J."/>
            <person name="Mihaltcheva S."/>
            <person name="Hayes R.D."/>
            <person name="Rokhsar D."/>
        </authorList>
    </citation>
    <scope>NUCLEOTIDE SEQUENCE [LARGE SCALE GENOMIC DNA]</scope>
    <source>
        <strain evidence="19">cv. Goldsmith</strain>
    </source>
</reference>
<dbReference type="AlphaFoldDB" id="A0A2G5FB72"/>
<evidence type="ECO:0000256" key="6">
    <source>
        <dbReference type="ARBA" id="ARBA00022729"/>
    </source>
</evidence>
<keyword evidence="4" id="KW-0808">Transferase</keyword>
<feature type="domain" description="Protein kinase" evidence="17">
    <location>
        <begin position="39"/>
        <end position="318"/>
    </location>
</feature>
<feature type="binding site" evidence="15">
    <location>
        <position position="72"/>
    </location>
    <ligand>
        <name>ATP</name>
        <dbReference type="ChEBI" id="CHEBI:30616"/>
    </ligand>
</feature>
<evidence type="ECO:0000256" key="15">
    <source>
        <dbReference type="PROSITE-ProRule" id="PRU10141"/>
    </source>
</evidence>
<sequence>MKNLNTPEDASSDLVKKFLRELGPKQYSHENLKSFTSDFSESNLVGSGGYGDVYKGQFPGGIDIAVKVLAKKDVVEETFMAEVSTMAKANHQNLIKLYGYCFDLNIKALVYEYMENGSLDKILYENHHSNIKWGKLYDIAIQTARGLIYLHHDCNERIVHYDIKAGNVLLDKNLSPKITDFGLAKIMKNDVSLVPLTRIRGTHGYNAPETWMPASRVSYKCDVFSFGMMLFEVLGKRRNGEGENWFPGQVWKEFKNGRLEQFIKDCYIPEKDREKAKILSMVALWCAQYTPTIRPSMTEVVLMLEKRIPVGTPPYPFQFGQSWTFSILQEEIPEVYSEFEESVHGGTPPLYSDMTTTPDNATEILEMPRNSNDDSDSTPLLAKEEEKMDEEKEEIHDEMGLSSLFSSVGDEFAWGSTSRERPLQSTRLNAEEEKTDNTTEEFHDEMGLSSLFSVAGVNDIAPTEEFHDEMGLRSLFSIAGIPKVAYSSDAASSATPAAWKREVKEDDIAATEEFDDEMGLRSLFSIPGIPKVAYSSDAASSATPAAWKREVKEDVSIRKGFSLRSSIRGLVRKVF</sequence>
<feature type="region of interest" description="Disordered" evidence="16">
    <location>
        <begin position="416"/>
        <end position="441"/>
    </location>
</feature>
<comment type="subcellular location">
    <subcellularLocation>
        <location evidence="1">Membrane</location>
        <topology evidence="1">Single-pass type I membrane protein</topology>
    </subcellularLocation>
</comment>
<keyword evidence="12" id="KW-0325">Glycoprotein</keyword>
<dbReference type="Gene3D" id="1.10.510.10">
    <property type="entry name" value="Transferase(Phosphotransferase) domain 1"/>
    <property type="match status" value="1"/>
</dbReference>
<dbReference type="InterPro" id="IPR017441">
    <property type="entry name" value="Protein_kinase_ATP_BS"/>
</dbReference>
<dbReference type="Proteomes" id="UP000230069">
    <property type="component" value="Unassembled WGS sequence"/>
</dbReference>
<keyword evidence="7 15" id="KW-0547">Nucleotide-binding</keyword>
<dbReference type="PROSITE" id="PS00107">
    <property type="entry name" value="PROTEIN_KINASE_ATP"/>
    <property type="match status" value="1"/>
</dbReference>
<dbReference type="InterPro" id="IPR000719">
    <property type="entry name" value="Prot_kinase_dom"/>
</dbReference>
<evidence type="ECO:0000256" key="3">
    <source>
        <dbReference type="ARBA" id="ARBA00022527"/>
    </source>
</evidence>
<dbReference type="InterPro" id="IPR045874">
    <property type="entry name" value="LRK10/LRL21-25-like"/>
</dbReference>
<evidence type="ECO:0000256" key="5">
    <source>
        <dbReference type="ARBA" id="ARBA00022692"/>
    </source>
</evidence>